<gene>
    <name evidence="2" type="ORF">F444_14732</name>
</gene>
<evidence type="ECO:0000313" key="3">
    <source>
        <dbReference type="Proteomes" id="UP000028582"/>
    </source>
</evidence>
<feature type="coiled-coil region" evidence="1">
    <location>
        <begin position="210"/>
        <end position="237"/>
    </location>
</feature>
<keyword evidence="1" id="KW-0175">Coiled coil</keyword>
<organism evidence="2 3">
    <name type="scientific">Phytophthora nicotianae P1976</name>
    <dbReference type="NCBI Taxonomy" id="1317066"/>
    <lineage>
        <taxon>Eukaryota</taxon>
        <taxon>Sar</taxon>
        <taxon>Stramenopiles</taxon>
        <taxon>Oomycota</taxon>
        <taxon>Peronosporomycetes</taxon>
        <taxon>Peronosporales</taxon>
        <taxon>Peronosporaceae</taxon>
        <taxon>Phytophthora</taxon>
    </lineage>
</organism>
<reference evidence="2 3" key="1">
    <citation type="submission" date="2013-11" db="EMBL/GenBank/DDBJ databases">
        <title>The Genome Sequence of Phytophthora parasitica P1976.</title>
        <authorList>
            <consortium name="The Broad Institute Genomics Platform"/>
            <person name="Russ C."/>
            <person name="Tyler B."/>
            <person name="Panabieres F."/>
            <person name="Shan W."/>
            <person name="Tripathy S."/>
            <person name="Grunwald N."/>
            <person name="Machado M."/>
            <person name="Johnson C.S."/>
            <person name="Walker B."/>
            <person name="Young S."/>
            <person name="Zeng Q."/>
            <person name="Gargeya S."/>
            <person name="Fitzgerald M."/>
            <person name="Haas B."/>
            <person name="Abouelleil A."/>
            <person name="Allen A.W."/>
            <person name="Alvarado L."/>
            <person name="Arachchi H.M."/>
            <person name="Berlin A.M."/>
            <person name="Chapman S.B."/>
            <person name="Gainer-Dewar J."/>
            <person name="Goldberg J."/>
            <person name="Griggs A."/>
            <person name="Gujja S."/>
            <person name="Hansen M."/>
            <person name="Howarth C."/>
            <person name="Imamovic A."/>
            <person name="Ireland A."/>
            <person name="Larimer J."/>
            <person name="McCowan C."/>
            <person name="Murphy C."/>
            <person name="Pearson M."/>
            <person name="Poon T.W."/>
            <person name="Priest M."/>
            <person name="Roberts A."/>
            <person name="Saif S."/>
            <person name="Shea T."/>
            <person name="Sisk P."/>
            <person name="Sykes S."/>
            <person name="Wortman J."/>
            <person name="Nusbaum C."/>
            <person name="Birren B."/>
        </authorList>
    </citation>
    <scope>NUCLEOTIDE SEQUENCE [LARGE SCALE GENOMIC DNA]</scope>
    <source>
        <strain evidence="2 3">P1976</strain>
    </source>
</reference>
<evidence type="ECO:0000313" key="2">
    <source>
        <dbReference type="EMBL" id="ETO68412.1"/>
    </source>
</evidence>
<dbReference type="Pfam" id="PF19114">
    <property type="entry name" value="EsV_1_7_cys"/>
    <property type="match status" value="2"/>
</dbReference>
<dbReference type="OrthoDB" id="2138681at2759"/>
<sequence>MECDKQPTFGLKGSKTPTHCVEHYDLNTMADIRHITCEIKDCKKRPTFGYERGKALRCKQHSAGKAMFDVMNPVCSNCNSTTANRNYESFCAQCYFDLNPEAQHVINYKTKELAFTNAVKEYYPSLIQDRVIEGGSSRRRPDALLDVGTHCIIIEIDERQHSLYDDEEYRLKQIHEDLGFRPLTVLRLNPDGYTDNQKRVVGCFTCSKATNQLTRNQREYQRRLKELLDTVEDAITKPINGIHVMKLFFTILPSEDELADAIADITL</sequence>
<dbReference type="EMBL" id="ANJA01002649">
    <property type="protein sequence ID" value="ETO68412.1"/>
    <property type="molecule type" value="Genomic_DNA"/>
</dbReference>
<name>A0A080ZP51_PHYNI</name>
<proteinExistence type="predicted"/>
<protein>
    <submittedName>
        <fullName evidence="2">Uncharacterized protein</fullName>
    </submittedName>
</protein>
<dbReference type="InterPro" id="IPR043822">
    <property type="entry name" value="EsV_1_7_cys"/>
</dbReference>
<comment type="caution">
    <text evidence="2">The sequence shown here is derived from an EMBL/GenBank/DDBJ whole genome shotgun (WGS) entry which is preliminary data.</text>
</comment>
<dbReference type="Proteomes" id="UP000028582">
    <property type="component" value="Unassembled WGS sequence"/>
</dbReference>
<evidence type="ECO:0000256" key="1">
    <source>
        <dbReference type="SAM" id="Coils"/>
    </source>
</evidence>
<dbReference type="AlphaFoldDB" id="A0A080ZP51"/>
<accession>A0A080ZP51</accession>